<dbReference type="InterPro" id="IPR006171">
    <property type="entry name" value="TOPRIM_dom"/>
</dbReference>
<keyword evidence="3 7" id="KW-0863">Zinc-finger</keyword>
<dbReference type="Pfam" id="PF02132">
    <property type="entry name" value="RecR_ZnF"/>
    <property type="match status" value="1"/>
</dbReference>
<comment type="caution">
    <text evidence="9">The sequence shown here is derived from an EMBL/GenBank/DDBJ whole genome shotgun (WGS) entry which is preliminary data.</text>
</comment>
<dbReference type="Gene3D" id="3.30.60.80">
    <property type="match status" value="1"/>
</dbReference>
<dbReference type="EMBL" id="JAKLWS010000003">
    <property type="protein sequence ID" value="MCG2587633.1"/>
    <property type="molecule type" value="Genomic_DNA"/>
</dbReference>
<feature type="domain" description="Toprim" evidence="8">
    <location>
        <begin position="81"/>
        <end position="178"/>
    </location>
</feature>
<comment type="similarity">
    <text evidence="7">Belongs to the RecR family.</text>
</comment>
<name>A0ABS9K9W7_9BACT</name>
<evidence type="ECO:0000256" key="6">
    <source>
        <dbReference type="ARBA" id="ARBA00023204"/>
    </source>
</evidence>
<keyword evidence="10" id="KW-1185">Reference proteome</keyword>
<dbReference type="CDD" id="cd01025">
    <property type="entry name" value="TOPRIM_recR"/>
    <property type="match status" value="1"/>
</dbReference>
<evidence type="ECO:0000313" key="10">
    <source>
        <dbReference type="Proteomes" id="UP001165366"/>
    </source>
</evidence>
<dbReference type="Pfam" id="PF13662">
    <property type="entry name" value="Toprim_4"/>
    <property type="match status" value="1"/>
</dbReference>
<dbReference type="InterPro" id="IPR034137">
    <property type="entry name" value="TOPRIM_RecR"/>
</dbReference>
<proteinExistence type="inferred from homology"/>
<comment type="function">
    <text evidence="7">May play a role in DNA repair. It seems to be involved in an RecBC-independent recombinational process of DNA repair. It may act with RecF and RecO.</text>
</comment>
<evidence type="ECO:0000259" key="8">
    <source>
        <dbReference type="PROSITE" id="PS50880"/>
    </source>
</evidence>
<evidence type="ECO:0000256" key="1">
    <source>
        <dbReference type="ARBA" id="ARBA00022723"/>
    </source>
</evidence>
<organism evidence="9 10">
    <name type="scientific">Rhodohalobacter sulfatireducens</name>
    <dbReference type="NCBI Taxonomy" id="2911366"/>
    <lineage>
        <taxon>Bacteria</taxon>
        <taxon>Pseudomonadati</taxon>
        <taxon>Balneolota</taxon>
        <taxon>Balneolia</taxon>
        <taxon>Balneolales</taxon>
        <taxon>Balneolaceae</taxon>
        <taxon>Rhodohalobacter</taxon>
    </lineage>
</organism>
<dbReference type="Pfam" id="PF21176">
    <property type="entry name" value="RecR_HhH"/>
    <property type="match status" value="1"/>
</dbReference>
<dbReference type="RefSeq" id="WP_237852476.1">
    <property type="nucleotide sequence ID" value="NZ_JAKLWS010000003.1"/>
</dbReference>
<dbReference type="Pfam" id="PF21175">
    <property type="entry name" value="RecR_C"/>
    <property type="match status" value="1"/>
</dbReference>
<keyword evidence="4 7" id="KW-0862">Zinc</keyword>
<dbReference type="Proteomes" id="UP001165366">
    <property type="component" value="Unassembled WGS sequence"/>
</dbReference>
<dbReference type="InterPro" id="IPR000093">
    <property type="entry name" value="DNA_Rcmb_RecR"/>
</dbReference>
<dbReference type="PANTHER" id="PTHR30446">
    <property type="entry name" value="RECOMBINATION PROTEIN RECR"/>
    <property type="match status" value="1"/>
</dbReference>
<dbReference type="Gene3D" id="6.10.250.240">
    <property type="match status" value="1"/>
</dbReference>
<feature type="zinc finger region" description="C4-type" evidence="7">
    <location>
        <begin position="58"/>
        <end position="73"/>
    </location>
</feature>
<keyword evidence="6 7" id="KW-0234">DNA repair</keyword>
<keyword evidence="2 7" id="KW-0227">DNA damage</keyword>
<evidence type="ECO:0000313" key="9">
    <source>
        <dbReference type="EMBL" id="MCG2587633.1"/>
    </source>
</evidence>
<dbReference type="Gene3D" id="3.40.1360.10">
    <property type="match status" value="1"/>
</dbReference>
<keyword evidence="1 7" id="KW-0479">Metal-binding</keyword>
<evidence type="ECO:0000256" key="3">
    <source>
        <dbReference type="ARBA" id="ARBA00022771"/>
    </source>
</evidence>
<protein>
    <recommendedName>
        <fullName evidence="7">Recombination protein RecR</fullName>
    </recommendedName>
</protein>
<gene>
    <name evidence="7 9" type="primary">recR</name>
    <name evidence="9" type="ORF">L6773_03580</name>
</gene>
<evidence type="ECO:0000256" key="4">
    <source>
        <dbReference type="ARBA" id="ARBA00022833"/>
    </source>
</evidence>
<evidence type="ECO:0000256" key="2">
    <source>
        <dbReference type="ARBA" id="ARBA00022763"/>
    </source>
</evidence>
<evidence type="ECO:0000256" key="7">
    <source>
        <dbReference type="HAMAP-Rule" id="MF_00017"/>
    </source>
</evidence>
<dbReference type="InterPro" id="IPR015967">
    <property type="entry name" value="Rcmb_RecR_Znf"/>
</dbReference>
<reference evidence="9" key="1">
    <citation type="submission" date="2022-01" db="EMBL/GenBank/DDBJ databases">
        <authorList>
            <person name="Wang Y."/>
        </authorList>
    </citation>
    <scope>NUCLEOTIDE SEQUENCE</scope>
    <source>
        <strain evidence="9">WB101</strain>
    </source>
</reference>
<sequence>MQITSEALERAIEELAKLPGTGRKSAQRIAIHLLKQTDEHVSKLADALIQLKKSVTRCSVCGTITDTDPCSICSNHKRMNGVVCVVEEFQDVYIIEKTNEFRGRYHVLGGTISPLENIGPDDIRIKELLDRIADEDESIEEVILALNPDAEGEATSYYINKLLKNYEIEITRIAYGIPMGTELEFIDEATLSRAFASRTSF</sequence>
<accession>A0ABS9K9W7</accession>
<keyword evidence="5 7" id="KW-0233">DNA recombination</keyword>
<dbReference type="SUPFAM" id="SSF111304">
    <property type="entry name" value="Recombination protein RecR"/>
    <property type="match status" value="1"/>
</dbReference>
<dbReference type="NCBIfam" id="TIGR00615">
    <property type="entry name" value="recR"/>
    <property type="match status" value="1"/>
</dbReference>
<reference evidence="9" key="2">
    <citation type="submission" date="2024-05" db="EMBL/GenBank/DDBJ databases">
        <title>Rhodohalobacter halophilus gen. nov., sp. nov., a moderately halophilic member of the family Balneolaceae.</title>
        <authorList>
            <person name="Xia J."/>
        </authorList>
    </citation>
    <scope>NUCLEOTIDE SEQUENCE</scope>
    <source>
        <strain evidence="9">WB101</strain>
    </source>
</reference>
<dbReference type="InterPro" id="IPR023627">
    <property type="entry name" value="Rcmb_RecR"/>
</dbReference>
<dbReference type="HAMAP" id="MF_00017">
    <property type="entry name" value="RecR"/>
    <property type="match status" value="1"/>
</dbReference>
<dbReference type="SMART" id="SM00493">
    <property type="entry name" value="TOPRIM"/>
    <property type="match status" value="1"/>
</dbReference>
<evidence type="ECO:0000256" key="5">
    <source>
        <dbReference type="ARBA" id="ARBA00023172"/>
    </source>
</evidence>
<dbReference type="PANTHER" id="PTHR30446:SF0">
    <property type="entry name" value="RECOMBINATION PROTEIN RECR"/>
    <property type="match status" value="1"/>
</dbReference>
<dbReference type="Gene3D" id="1.10.8.420">
    <property type="entry name" value="RecR Domain 1"/>
    <property type="match status" value="1"/>
</dbReference>
<dbReference type="PROSITE" id="PS50880">
    <property type="entry name" value="TOPRIM"/>
    <property type="match status" value="1"/>
</dbReference>